<name>K3VNA3_FUSPC</name>
<dbReference type="KEGG" id="fpu:FPSE_03177"/>
<reference evidence="1 2" key="1">
    <citation type="journal article" date="2012" name="PLoS Pathog.">
        <title>Comparative pathogenomics reveals horizontally acquired novel virulence genes in fungi infecting cereal hosts.</title>
        <authorList>
            <person name="Gardiner D.M."/>
            <person name="McDonald M.C."/>
            <person name="Covarelli L."/>
            <person name="Solomon P.S."/>
            <person name="Rusu A.G."/>
            <person name="Marshall M."/>
            <person name="Kazan K."/>
            <person name="Chakraborty S."/>
            <person name="McDonald B.A."/>
            <person name="Manners J.M."/>
        </authorList>
    </citation>
    <scope>NUCLEOTIDE SEQUENCE [LARGE SCALE GENOMIC DNA]</scope>
    <source>
        <strain evidence="1 2">CS3096</strain>
    </source>
</reference>
<accession>K3VNA3</accession>
<dbReference type="HOGENOM" id="CLU_1540152_0_0_1"/>
<keyword evidence="2" id="KW-1185">Reference proteome</keyword>
<gene>
    <name evidence="1" type="ORF">FPSE_03177</name>
</gene>
<dbReference type="AlphaFoldDB" id="K3VNA3"/>
<sequence>MPAKVASHWRFNGGINTLAAPSGNLPEHNMQCLSLSHLASSPLQSAGARRAIQCWSNSGTQRACGSLSVYRVAMDLAGVDGTRSKCKSRSNQQDPLIYRPMKPIPDYQQSCIDSHPLMTSLSNLEITRFREVERMAAKTAGVCRVILDKLIRGWLFQDPCMASSLTAADAHQYP</sequence>
<dbReference type="RefSeq" id="XP_009254571.1">
    <property type="nucleotide sequence ID" value="XM_009256296.1"/>
</dbReference>
<evidence type="ECO:0000313" key="2">
    <source>
        <dbReference type="Proteomes" id="UP000007978"/>
    </source>
</evidence>
<evidence type="ECO:0000313" key="1">
    <source>
        <dbReference type="EMBL" id="EKJ76627.1"/>
    </source>
</evidence>
<dbReference type="EMBL" id="AFNW01000068">
    <property type="protein sequence ID" value="EKJ76627.1"/>
    <property type="molecule type" value="Genomic_DNA"/>
</dbReference>
<comment type="caution">
    <text evidence="1">The sequence shown here is derived from an EMBL/GenBank/DDBJ whole genome shotgun (WGS) entry which is preliminary data.</text>
</comment>
<dbReference type="Proteomes" id="UP000007978">
    <property type="component" value="Chromosome 4"/>
</dbReference>
<dbReference type="GeneID" id="20361796"/>
<proteinExistence type="predicted"/>
<organism evidence="1 2">
    <name type="scientific">Fusarium pseudograminearum (strain CS3096)</name>
    <name type="common">Wheat and barley crown-rot fungus</name>
    <dbReference type="NCBI Taxonomy" id="1028729"/>
    <lineage>
        <taxon>Eukaryota</taxon>
        <taxon>Fungi</taxon>
        <taxon>Dikarya</taxon>
        <taxon>Ascomycota</taxon>
        <taxon>Pezizomycotina</taxon>
        <taxon>Sordariomycetes</taxon>
        <taxon>Hypocreomycetidae</taxon>
        <taxon>Hypocreales</taxon>
        <taxon>Nectriaceae</taxon>
        <taxon>Fusarium</taxon>
    </lineage>
</organism>
<protein>
    <submittedName>
        <fullName evidence="1">Uncharacterized protein</fullName>
    </submittedName>
</protein>